<organism evidence="2 3">
    <name type="scientific">Corallococcus carmarthensis</name>
    <dbReference type="NCBI Taxonomy" id="2316728"/>
    <lineage>
        <taxon>Bacteria</taxon>
        <taxon>Pseudomonadati</taxon>
        <taxon>Myxococcota</taxon>
        <taxon>Myxococcia</taxon>
        <taxon>Myxococcales</taxon>
        <taxon>Cystobacterineae</taxon>
        <taxon>Myxococcaceae</taxon>
        <taxon>Corallococcus</taxon>
    </lineage>
</organism>
<dbReference type="InterPro" id="IPR003587">
    <property type="entry name" value="Hint_dom_N"/>
</dbReference>
<evidence type="ECO:0000313" key="2">
    <source>
        <dbReference type="EMBL" id="RKH05062.1"/>
    </source>
</evidence>
<reference evidence="3" key="1">
    <citation type="submission" date="2018-09" db="EMBL/GenBank/DDBJ databases">
        <authorList>
            <person name="Livingstone P.G."/>
            <person name="Whitworth D.E."/>
        </authorList>
    </citation>
    <scope>NUCLEOTIDE SEQUENCE [LARGE SCALE GENOMIC DNA]</scope>
    <source>
        <strain evidence="3">CA043D</strain>
    </source>
</reference>
<dbReference type="CDD" id="cd00081">
    <property type="entry name" value="Hint"/>
    <property type="match status" value="1"/>
</dbReference>
<dbReference type="RefSeq" id="WP_120602116.1">
    <property type="nucleotide sequence ID" value="NZ_RAWE01000022.1"/>
</dbReference>
<dbReference type="Gene3D" id="2.60.120.260">
    <property type="entry name" value="Galactose-binding domain-like"/>
    <property type="match status" value="1"/>
</dbReference>
<dbReference type="GO" id="GO:0016539">
    <property type="term" value="P:intein-mediated protein splicing"/>
    <property type="evidence" value="ECO:0007669"/>
    <property type="project" value="InterPro"/>
</dbReference>
<dbReference type="SUPFAM" id="SSF51294">
    <property type="entry name" value="Hedgehog/intein (Hint) domain"/>
    <property type="match status" value="1"/>
</dbReference>
<dbReference type="EMBL" id="RAWE01000022">
    <property type="protein sequence ID" value="RKH05062.1"/>
    <property type="molecule type" value="Genomic_DNA"/>
</dbReference>
<feature type="domain" description="Hint" evidence="1">
    <location>
        <begin position="576"/>
        <end position="671"/>
    </location>
</feature>
<evidence type="ECO:0000313" key="3">
    <source>
        <dbReference type="Proteomes" id="UP000268313"/>
    </source>
</evidence>
<dbReference type="Gene3D" id="2.170.16.10">
    <property type="entry name" value="Hedgehog/Intein (Hint) domain"/>
    <property type="match status" value="1"/>
</dbReference>
<proteinExistence type="predicted"/>
<accession>A0A3A8KRN7</accession>
<keyword evidence="3" id="KW-1185">Reference proteome</keyword>
<evidence type="ECO:0000259" key="1">
    <source>
        <dbReference type="SMART" id="SM00306"/>
    </source>
</evidence>
<dbReference type="InterPro" id="IPR006141">
    <property type="entry name" value="Intein_N"/>
</dbReference>
<dbReference type="OrthoDB" id="5384371at2"/>
<dbReference type="InterPro" id="IPR036844">
    <property type="entry name" value="Hint_dom_sf"/>
</dbReference>
<name>A0A3A8KRN7_9BACT</name>
<gene>
    <name evidence="2" type="ORF">D7X32_09085</name>
</gene>
<sequence length="711" mass="75785">MRSREQEEAAGVYDREVDGVRSPQLVKSRYLDIRWTHEEVLPAHLLAGFQVVVYEGSDPNNTDSYLLEPRKFGPSERRWVAPLKLKLPTEVQCAVQALYTNGSQSNWRVLGGSVVADPDTLTMAVADLSNVPTGSVYARHMSASSVTSAAVAAAAISFTHLLLPPTDNLVPNGYSEAGAAALGQSPEGDRLVEEPSSAKEGRWCRKLPVPVGGGFVGLNFIGGYRSTAPGGRIKCTAGDQFYAEAWVKSSAALAQSGATLFLLWEGASGSYDGQITSVAVTLTTGYQRVKLKGTCPAGCTGVQLYFELNAVGADAGKAVYLDAISMRKMVTFDLLVANTLQTSNYAEDGNGVPVAGAKLDNVGTAFKAAGGNVQIGSYLLDTPFFRANQALDGTSAAGRVHYRGSNNTGVRGGAPLIDRLDVQCTDYFRYTTPIVHSWLVHHFFIQPSSIDDNLDALRYLKVDYYSSVSATYRGTRYITLADRKYAAAVDGNAVNRIAITHTFQYPAALSGLYGQNLGEYVALLCEVHGVYGVSASMWFTPTFGAGLGINFAKSTTSPFSGAPAGGGGGGSGGTGGTCVAPETLITLEDGQEVPAASIRPGMRVLTQHEDTRRVGTFEVTAASSHRAARWRVELTDGRVLVATPNHLVYRRFAGWTQVRALRPGELLEGLRPGLVRRVAPEGEGAVVKLTVHGARTYESAGLLSHNIKQPI</sequence>
<dbReference type="Proteomes" id="UP000268313">
    <property type="component" value="Unassembled WGS sequence"/>
</dbReference>
<protein>
    <recommendedName>
        <fullName evidence="1">Hint domain-containing protein</fullName>
    </recommendedName>
</protein>
<dbReference type="SMART" id="SM00306">
    <property type="entry name" value="HintN"/>
    <property type="match status" value="1"/>
</dbReference>
<dbReference type="PROSITE" id="PS50817">
    <property type="entry name" value="INTEIN_N_TER"/>
    <property type="match status" value="1"/>
</dbReference>
<dbReference type="AlphaFoldDB" id="A0A3A8KRN7"/>
<comment type="caution">
    <text evidence="2">The sequence shown here is derived from an EMBL/GenBank/DDBJ whole genome shotgun (WGS) entry which is preliminary data.</text>
</comment>